<dbReference type="EMBL" id="SETE01000007">
    <property type="protein sequence ID" value="RYM32107.1"/>
    <property type="molecule type" value="Genomic_DNA"/>
</dbReference>
<dbReference type="Proteomes" id="UP000293952">
    <property type="component" value="Unassembled WGS sequence"/>
</dbReference>
<keyword evidence="2" id="KW-1185">Reference proteome</keyword>
<accession>A0A4Q4KHL2</accession>
<comment type="caution">
    <text evidence="1">The sequence shown here is derived from an EMBL/GenBank/DDBJ whole genome shotgun (WGS) entry which is preliminary data.</text>
</comment>
<dbReference type="RefSeq" id="WP_130094796.1">
    <property type="nucleotide sequence ID" value="NZ_SETE01000007.1"/>
</dbReference>
<gene>
    <name evidence="1" type="ORF">ERX46_15610</name>
</gene>
<sequence>MEIKPRIGFDNIKFGMYRKEIIEILGEPDQIIEDAYDDGEYILIWNKLKISLTFQSNDRFTFYSSKNRDLKFNGKTFMDLEIEKAKSKVFGELKADWVIEDYETFKTHFYEDIWLTLHCEYGNVSNFELGVPFKNETEFDFPE</sequence>
<evidence type="ECO:0000313" key="2">
    <source>
        <dbReference type="Proteomes" id="UP000293952"/>
    </source>
</evidence>
<evidence type="ECO:0000313" key="1">
    <source>
        <dbReference type="EMBL" id="RYM32107.1"/>
    </source>
</evidence>
<dbReference type="AlphaFoldDB" id="A0A4Q4KHL2"/>
<name>A0A4Q4KHL2_9FLAO</name>
<protein>
    <submittedName>
        <fullName evidence="1">Uncharacterized protein</fullName>
    </submittedName>
</protein>
<reference evidence="1 2" key="1">
    <citation type="submission" date="2019-02" db="EMBL/GenBank/DDBJ databases">
        <title>Genome sequence of the sea-ice species Brumimicrobium glaciale.</title>
        <authorList>
            <person name="Bowman J.P."/>
        </authorList>
    </citation>
    <scope>NUCLEOTIDE SEQUENCE [LARGE SCALE GENOMIC DNA]</scope>
    <source>
        <strain evidence="1 2">IC156</strain>
    </source>
</reference>
<organism evidence="1 2">
    <name type="scientific">Brumimicrobium glaciale</name>
    <dbReference type="NCBI Taxonomy" id="200475"/>
    <lineage>
        <taxon>Bacteria</taxon>
        <taxon>Pseudomonadati</taxon>
        <taxon>Bacteroidota</taxon>
        <taxon>Flavobacteriia</taxon>
        <taxon>Flavobacteriales</taxon>
        <taxon>Crocinitomicaceae</taxon>
        <taxon>Brumimicrobium</taxon>
    </lineage>
</organism>
<dbReference type="OrthoDB" id="5701146at2"/>
<proteinExistence type="predicted"/>